<name>A0AAE0IYH4_9PEZI</name>
<evidence type="ECO:0000256" key="5">
    <source>
        <dbReference type="ARBA" id="ARBA00035339"/>
    </source>
</evidence>
<dbReference type="GO" id="GO:0003735">
    <property type="term" value="F:structural constituent of ribosome"/>
    <property type="evidence" value="ECO:0007669"/>
    <property type="project" value="InterPro"/>
</dbReference>
<feature type="region of interest" description="Disordered" evidence="6">
    <location>
        <begin position="1"/>
        <end position="20"/>
    </location>
</feature>
<dbReference type="PANTHER" id="PTHR19970">
    <property type="entry name" value="RIBOSOMAL PROTEIN L39E"/>
    <property type="match status" value="1"/>
</dbReference>
<evidence type="ECO:0000256" key="2">
    <source>
        <dbReference type="ARBA" id="ARBA00022980"/>
    </source>
</evidence>
<dbReference type="InterPro" id="IPR023626">
    <property type="entry name" value="Ribosomal_eL39_dom_sf"/>
</dbReference>
<dbReference type="GO" id="GO:0022625">
    <property type="term" value="C:cytosolic large ribosomal subunit"/>
    <property type="evidence" value="ECO:0007669"/>
    <property type="project" value="TreeGrafter"/>
</dbReference>
<keyword evidence="8" id="KW-1185">Reference proteome</keyword>
<organism evidence="7 8">
    <name type="scientific">Cercophora scortea</name>
    <dbReference type="NCBI Taxonomy" id="314031"/>
    <lineage>
        <taxon>Eukaryota</taxon>
        <taxon>Fungi</taxon>
        <taxon>Dikarya</taxon>
        <taxon>Ascomycota</taxon>
        <taxon>Pezizomycotina</taxon>
        <taxon>Sordariomycetes</taxon>
        <taxon>Sordariomycetidae</taxon>
        <taxon>Sordariales</taxon>
        <taxon>Lasiosphaeriaceae</taxon>
        <taxon>Cercophora</taxon>
    </lineage>
</organism>
<dbReference type="SUPFAM" id="SSF48662">
    <property type="entry name" value="Ribosomal protein L39e"/>
    <property type="match status" value="1"/>
</dbReference>
<evidence type="ECO:0000256" key="1">
    <source>
        <dbReference type="ARBA" id="ARBA00009339"/>
    </source>
</evidence>
<dbReference type="Proteomes" id="UP001286456">
    <property type="component" value="Unassembled WGS sequence"/>
</dbReference>
<keyword evidence="2 7" id="KW-0689">Ribosomal protein</keyword>
<proteinExistence type="inferred from homology"/>
<evidence type="ECO:0000256" key="6">
    <source>
        <dbReference type="SAM" id="MobiDB-lite"/>
    </source>
</evidence>
<dbReference type="AlphaFoldDB" id="A0AAE0IYH4"/>
<protein>
    <recommendedName>
        <fullName evidence="4">Large ribosomal subunit protein eL39</fullName>
    </recommendedName>
    <alternativeName>
        <fullName evidence="5">60S ribosomal protein L39</fullName>
    </alternativeName>
</protein>
<accession>A0AAE0IYH4</accession>
<feature type="compositionally biased region" description="Basic residues" evidence="6">
    <location>
        <begin position="1"/>
        <end position="15"/>
    </location>
</feature>
<dbReference type="Pfam" id="PF00832">
    <property type="entry name" value="Ribosomal_L39"/>
    <property type="match status" value="1"/>
</dbReference>
<comment type="similarity">
    <text evidence="1">Belongs to the eukaryotic ribosomal protein eL39 family.</text>
</comment>
<dbReference type="FunFam" id="1.10.1620.10:FF:000001">
    <property type="entry name" value="60S ribosomal protein-like L39"/>
    <property type="match status" value="1"/>
</dbReference>
<evidence type="ECO:0000313" key="7">
    <source>
        <dbReference type="EMBL" id="KAK3333607.1"/>
    </source>
</evidence>
<dbReference type="EMBL" id="JAUEPO010000002">
    <property type="protein sequence ID" value="KAK3333607.1"/>
    <property type="molecule type" value="Genomic_DNA"/>
</dbReference>
<keyword evidence="3" id="KW-0687">Ribonucleoprotein</keyword>
<sequence>MPSHKTFKTKQKLAKAQKANRPIPQWIRLRTNNTIRYDAMMKGNKKGAVQGGQQRFSYSGKRGLRISEYSLLHSISF</sequence>
<gene>
    <name evidence="7" type="ORF">B0T19DRAFT_130963</name>
</gene>
<dbReference type="GO" id="GO:0006412">
    <property type="term" value="P:translation"/>
    <property type="evidence" value="ECO:0007669"/>
    <property type="project" value="InterPro"/>
</dbReference>
<evidence type="ECO:0000256" key="3">
    <source>
        <dbReference type="ARBA" id="ARBA00023274"/>
    </source>
</evidence>
<dbReference type="InterPro" id="IPR000077">
    <property type="entry name" value="Ribosomal_eL39"/>
</dbReference>
<dbReference type="PANTHER" id="PTHR19970:SF0">
    <property type="entry name" value="LARGE RIBOSOMAL SUBUNIT PROTEIN EL39"/>
    <property type="match status" value="1"/>
</dbReference>
<reference evidence="7" key="2">
    <citation type="submission" date="2023-06" db="EMBL/GenBank/DDBJ databases">
        <authorList>
            <consortium name="Lawrence Berkeley National Laboratory"/>
            <person name="Haridas S."/>
            <person name="Hensen N."/>
            <person name="Bonometti L."/>
            <person name="Westerberg I."/>
            <person name="Brannstrom I.O."/>
            <person name="Guillou S."/>
            <person name="Cros-Aarteil S."/>
            <person name="Calhoun S."/>
            <person name="Kuo A."/>
            <person name="Mondo S."/>
            <person name="Pangilinan J."/>
            <person name="Riley R."/>
            <person name="Labutti K."/>
            <person name="Andreopoulos B."/>
            <person name="Lipzen A."/>
            <person name="Chen C."/>
            <person name="Yanf M."/>
            <person name="Daum C."/>
            <person name="Ng V."/>
            <person name="Clum A."/>
            <person name="Steindorff A."/>
            <person name="Ohm R."/>
            <person name="Martin F."/>
            <person name="Silar P."/>
            <person name="Natvig D."/>
            <person name="Lalanne C."/>
            <person name="Gautier V."/>
            <person name="Ament-Velasquez S.L."/>
            <person name="Kruys A."/>
            <person name="Hutchinson M.I."/>
            <person name="Powell A.J."/>
            <person name="Barry K."/>
            <person name="Miller A.N."/>
            <person name="Grigoriev I.V."/>
            <person name="Debuchy R."/>
            <person name="Gladieux P."/>
            <person name="Thoren M.H."/>
            <person name="Johannesson H."/>
        </authorList>
    </citation>
    <scope>NUCLEOTIDE SEQUENCE</scope>
    <source>
        <strain evidence="7">SMH4131-1</strain>
    </source>
</reference>
<evidence type="ECO:0000256" key="4">
    <source>
        <dbReference type="ARBA" id="ARBA00035234"/>
    </source>
</evidence>
<dbReference type="Gene3D" id="1.10.1620.10">
    <property type="entry name" value="Ribosomal protein L39e"/>
    <property type="match status" value="1"/>
</dbReference>
<comment type="caution">
    <text evidence="7">The sequence shown here is derived from an EMBL/GenBank/DDBJ whole genome shotgun (WGS) entry which is preliminary data.</text>
</comment>
<evidence type="ECO:0000313" key="8">
    <source>
        <dbReference type="Proteomes" id="UP001286456"/>
    </source>
</evidence>
<reference evidence="7" key="1">
    <citation type="journal article" date="2023" name="Mol. Phylogenet. Evol.">
        <title>Genome-scale phylogeny and comparative genomics of the fungal order Sordariales.</title>
        <authorList>
            <person name="Hensen N."/>
            <person name="Bonometti L."/>
            <person name="Westerberg I."/>
            <person name="Brannstrom I.O."/>
            <person name="Guillou S."/>
            <person name="Cros-Aarteil S."/>
            <person name="Calhoun S."/>
            <person name="Haridas S."/>
            <person name="Kuo A."/>
            <person name="Mondo S."/>
            <person name="Pangilinan J."/>
            <person name="Riley R."/>
            <person name="LaButti K."/>
            <person name="Andreopoulos B."/>
            <person name="Lipzen A."/>
            <person name="Chen C."/>
            <person name="Yan M."/>
            <person name="Daum C."/>
            <person name="Ng V."/>
            <person name="Clum A."/>
            <person name="Steindorff A."/>
            <person name="Ohm R.A."/>
            <person name="Martin F."/>
            <person name="Silar P."/>
            <person name="Natvig D.O."/>
            <person name="Lalanne C."/>
            <person name="Gautier V."/>
            <person name="Ament-Velasquez S.L."/>
            <person name="Kruys A."/>
            <person name="Hutchinson M.I."/>
            <person name="Powell A.J."/>
            <person name="Barry K."/>
            <person name="Miller A.N."/>
            <person name="Grigoriev I.V."/>
            <person name="Debuchy R."/>
            <person name="Gladieux P."/>
            <person name="Hiltunen Thoren M."/>
            <person name="Johannesson H."/>
        </authorList>
    </citation>
    <scope>NUCLEOTIDE SEQUENCE</scope>
    <source>
        <strain evidence="7">SMH4131-1</strain>
    </source>
</reference>